<evidence type="ECO:0000313" key="2">
    <source>
        <dbReference type="EMBL" id="GAP40046.1"/>
    </source>
</evidence>
<keyword evidence="3" id="KW-1185">Reference proteome</keyword>
<sequence length="88" mass="10117">MENELLYEQLTHTLDLIQNEINALRTEIIHHREMIGQHVEALEKQSLDHETRLRDATNGVTQFRLWSTLSNSGSALLSVTALIRSFFA</sequence>
<gene>
    <name evidence="2" type="ORF">ATC1_139</name>
</gene>
<organism evidence="2">
    <name type="scientific">Flexilinea flocculi</name>
    <dbReference type="NCBI Taxonomy" id="1678840"/>
    <lineage>
        <taxon>Bacteria</taxon>
        <taxon>Bacillati</taxon>
        <taxon>Chloroflexota</taxon>
        <taxon>Anaerolineae</taxon>
        <taxon>Anaerolineales</taxon>
        <taxon>Anaerolineaceae</taxon>
        <taxon>Flexilinea</taxon>
    </lineage>
</organism>
<dbReference type="Proteomes" id="UP000053370">
    <property type="component" value="Unassembled WGS sequence"/>
</dbReference>
<accession>A0A0S7BQY2</accession>
<dbReference type="OrthoDB" id="9982944at2"/>
<name>A0A0S7BQY2_9CHLR</name>
<dbReference type="EMBL" id="DF968181">
    <property type="protein sequence ID" value="GAP40046.1"/>
    <property type="molecule type" value="Genomic_DNA"/>
</dbReference>
<keyword evidence="1" id="KW-0175">Coiled coil</keyword>
<dbReference type="RefSeq" id="WP_062279019.1">
    <property type="nucleotide sequence ID" value="NZ_DF968181.1"/>
</dbReference>
<proteinExistence type="predicted"/>
<protein>
    <submittedName>
        <fullName evidence="2">Uncharacterized protein</fullName>
    </submittedName>
</protein>
<dbReference type="AlphaFoldDB" id="A0A0S7BQY2"/>
<feature type="coiled-coil region" evidence="1">
    <location>
        <begin position="7"/>
        <end position="34"/>
    </location>
</feature>
<dbReference type="STRING" id="1678840.ATC1_139"/>
<evidence type="ECO:0000256" key="1">
    <source>
        <dbReference type="SAM" id="Coils"/>
    </source>
</evidence>
<reference evidence="2" key="1">
    <citation type="journal article" date="2015" name="Genome Announc.">
        <title>Draft Genome Sequence of Anaerolineae Strain TC1, a Novel Isolate from a Methanogenic Wastewater Treatment System.</title>
        <authorList>
            <person name="Matsuura N."/>
            <person name="Tourlousse D.M."/>
            <person name="Sun L."/>
            <person name="Toyonaga M."/>
            <person name="Kuroda K."/>
            <person name="Ohashi A."/>
            <person name="Cruz R."/>
            <person name="Yamaguchi T."/>
            <person name="Sekiguchi Y."/>
        </authorList>
    </citation>
    <scope>NUCLEOTIDE SEQUENCE [LARGE SCALE GENOMIC DNA]</scope>
    <source>
        <strain evidence="2">TC1</strain>
    </source>
</reference>
<evidence type="ECO:0000313" key="3">
    <source>
        <dbReference type="Proteomes" id="UP000053370"/>
    </source>
</evidence>